<dbReference type="HOGENOM" id="CLU_2512612_0_0_1"/>
<name>M2YMS0_DOTSN</name>
<evidence type="ECO:0000313" key="1">
    <source>
        <dbReference type="EMBL" id="EME43235.1"/>
    </source>
</evidence>
<reference evidence="1 2" key="2">
    <citation type="journal article" date="2012" name="PLoS Pathog.">
        <title>Diverse lifestyles and strategies of plant pathogenesis encoded in the genomes of eighteen Dothideomycetes fungi.</title>
        <authorList>
            <person name="Ohm R.A."/>
            <person name="Feau N."/>
            <person name="Henrissat B."/>
            <person name="Schoch C.L."/>
            <person name="Horwitz B.A."/>
            <person name="Barry K.W."/>
            <person name="Condon B.J."/>
            <person name="Copeland A.C."/>
            <person name="Dhillon B."/>
            <person name="Glaser F."/>
            <person name="Hesse C.N."/>
            <person name="Kosti I."/>
            <person name="LaButti K."/>
            <person name="Lindquist E.A."/>
            <person name="Lucas S."/>
            <person name="Salamov A.A."/>
            <person name="Bradshaw R.E."/>
            <person name="Ciuffetti L."/>
            <person name="Hamelin R.C."/>
            <person name="Kema G.H.J."/>
            <person name="Lawrence C."/>
            <person name="Scott J.A."/>
            <person name="Spatafora J.W."/>
            <person name="Turgeon B.G."/>
            <person name="de Wit P.J.G.M."/>
            <person name="Zhong S."/>
            <person name="Goodwin S.B."/>
            <person name="Grigoriev I.V."/>
        </authorList>
    </citation>
    <scope>NUCLEOTIDE SEQUENCE [LARGE SCALE GENOMIC DNA]</scope>
    <source>
        <strain evidence="2">NZE10 / CBS 128990</strain>
    </source>
</reference>
<dbReference type="Proteomes" id="UP000016933">
    <property type="component" value="Unassembled WGS sequence"/>
</dbReference>
<evidence type="ECO:0000313" key="2">
    <source>
        <dbReference type="Proteomes" id="UP000016933"/>
    </source>
</evidence>
<dbReference type="AlphaFoldDB" id="M2YMS0"/>
<proteinExistence type="predicted"/>
<accession>M2YMS0</accession>
<protein>
    <submittedName>
        <fullName evidence="1">Uncharacterized protein</fullName>
    </submittedName>
</protein>
<gene>
    <name evidence="1" type="ORF">DOTSEDRAFT_72585</name>
</gene>
<keyword evidence="2" id="KW-1185">Reference proteome</keyword>
<organism evidence="1 2">
    <name type="scientific">Dothistroma septosporum (strain NZE10 / CBS 128990)</name>
    <name type="common">Red band needle blight fungus</name>
    <name type="synonym">Mycosphaerella pini</name>
    <dbReference type="NCBI Taxonomy" id="675120"/>
    <lineage>
        <taxon>Eukaryota</taxon>
        <taxon>Fungi</taxon>
        <taxon>Dikarya</taxon>
        <taxon>Ascomycota</taxon>
        <taxon>Pezizomycotina</taxon>
        <taxon>Dothideomycetes</taxon>
        <taxon>Dothideomycetidae</taxon>
        <taxon>Mycosphaerellales</taxon>
        <taxon>Mycosphaerellaceae</taxon>
        <taxon>Dothistroma</taxon>
    </lineage>
</organism>
<reference evidence="2" key="1">
    <citation type="journal article" date="2012" name="PLoS Genet.">
        <title>The genomes of the fungal plant pathogens Cladosporium fulvum and Dothistroma septosporum reveal adaptation to different hosts and lifestyles but also signatures of common ancestry.</title>
        <authorList>
            <person name="de Wit P.J.G.M."/>
            <person name="van der Burgt A."/>
            <person name="Oekmen B."/>
            <person name="Stergiopoulos I."/>
            <person name="Abd-Elsalam K.A."/>
            <person name="Aerts A.L."/>
            <person name="Bahkali A.H."/>
            <person name="Beenen H.G."/>
            <person name="Chettri P."/>
            <person name="Cox M.P."/>
            <person name="Datema E."/>
            <person name="de Vries R.P."/>
            <person name="Dhillon B."/>
            <person name="Ganley A.R."/>
            <person name="Griffiths S.A."/>
            <person name="Guo Y."/>
            <person name="Hamelin R.C."/>
            <person name="Henrissat B."/>
            <person name="Kabir M.S."/>
            <person name="Jashni M.K."/>
            <person name="Kema G."/>
            <person name="Klaubauf S."/>
            <person name="Lapidus A."/>
            <person name="Levasseur A."/>
            <person name="Lindquist E."/>
            <person name="Mehrabi R."/>
            <person name="Ohm R.A."/>
            <person name="Owen T.J."/>
            <person name="Salamov A."/>
            <person name="Schwelm A."/>
            <person name="Schijlen E."/>
            <person name="Sun H."/>
            <person name="van den Burg H.A."/>
            <person name="van Ham R.C.H.J."/>
            <person name="Zhang S."/>
            <person name="Goodwin S.B."/>
            <person name="Grigoriev I.V."/>
            <person name="Collemare J."/>
            <person name="Bradshaw R.E."/>
        </authorList>
    </citation>
    <scope>NUCLEOTIDE SEQUENCE [LARGE SCALE GENOMIC DNA]</scope>
    <source>
        <strain evidence="2">NZE10 / CBS 128990</strain>
    </source>
</reference>
<sequence>MVRSTHLGQCFLLSAYDEASEQAAGPLQMHSTPVLRRNAAVATMGDSAGVVTLRVRQYTPQTGTLRATSSSLWIGNADSGLLGVP</sequence>
<dbReference type="EMBL" id="KB446540">
    <property type="protein sequence ID" value="EME43235.1"/>
    <property type="molecule type" value="Genomic_DNA"/>
</dbReference>